<evidence type="ECO:0000313" key="2">
    <source>
        <dbReference type="Proteomes" id="UP000789342"/>
    </source>
</evidence>
<reference evidence="1" key="1">
    <citation type="submission" date="2021-06" db="EMBL/GenBank/DDBJ databases">
        <authorList>
            <person name="Kallberg Y."/>
            <person name="Tangrot J."/>
            <person name="Rosling A."/>
        </authorList>
    </citation>
    <scope>NUCLEOTIDE SEQUENCE</scope>
    <source>
        <strain evidence="1">CL551</strain>
    </source>
</reference>
<evidence type="ECO:0000313" key="1">
    <source>
        <dbReference type="EMBL" id="CAG8669098.1"/>
    </source>
</evidence>
<organism evidence="1 2">
    <name type="scientific">Acaulospora morrowiae</name>
    <dbReference type="NCBI Taxonomy" id="94023"/>
    <lineage>
        <taxon>Eukaryota</taxon>
        <taxon>Fungi</taxon>
        <taxon>Fungi incertae sedis</taxon>
        <taxon>Mucoromycota</taxon>
        <taxon>Glomeromycotina</taxon>
        <taxon>Glomeromycetes</taxon>
        <taxon>Diversisporales</taxon>
        <taxon>Acaulosporaceae</taxon>
        <taxon>Acaulospora</taxon>
    </lineage>
</organism>
<protein>
    <submittedName>
        <fullName evidence="1">7172_t:CDS:1</fullName>
    </submittedName>
</protein>
<dbReference type="PANTHER" id="PTHR35871:SF1">
    <property type="entry name" value="CXC1-LIKE CYSTEINE CLUSTER ASSOCIATED WITH KDZ TRANSPOSASES DOMAIN-CONTAINING PROTEIN"/>
    <property type="match status" value="1"/>
</dbReference>
<dbReference type="PANTHER" id="PTHR35871">
    <property type="entry name" value="EXPRESSED PROTEIN"/>
    <property type="match status" value="1"/>
</dbReference>
<dbReference type="EMBL" id="CAJVPV010012313">
    <property type="protein sequence ID" value="CAG8669098.1"/>
    <property type="molecule type" value="Genomic_DNA"/>
</dbReference>
<dbReference type="AlphaFoldDB" id="A0A9N9ECB0"/>
<dbReference type="Proteomes" id="UP000789342">
    <property type="component" value="Unassembled WGS sequence"/>
</dbReference>
<comment type="caution">
    <text evidence="1">The sequence shown here is derived from an EMBL/GenBank/DDBJ whole genome shotgun (WGS) entry which is preliminary data.</text>
</comment>
<keyword evidence="2" id="KW-1185">Reference proteome</keyword>
<dbReference type="OrthoDB" id="2418550at2759"/>
<gene>
    <name evidence="1" type="ORF">AMORRO_LOCUS10744</name>
</gene>
<name>A0A9N9ECB0_9GLOM</name>
<sequence>MTISEETCRKWLQKLGWEHKPYQKDFYFDGHERADVVEERMKFLHRMEEIEKFLIYYDGKELDMEVAPELLSDQFPFVFVTHDESTFYVNDGESYYWGPQGEQPLRPKSQGASLHVSEFLCETLGRLQLSTEEKEKNKQLPLNHPNRLPYTEACVIIKPGKNRDGYWTHKNVAEQNCLPHIRFFHIPGDDVFLKIYSYQQILETQLWMDIMSKKMASNLPISSTIIPARKLSTIPIAD</sequence>
<accession>A0A9N9ECB0</accession>
<proteinExistence type="predicted"/>